<dbReference type="Proteomes" id="UP001500552">
    <property type="component" value="Unassembled WGS sequence"/>
</dbReference>
<organism evidence="1 2">
    <name type="scientific">Pontibacter saemangeumensis</name>
    <dbReference type="NCBI Taxonomy" id="1084525"/>
    <lineage>
        <taxon>Bacteria</taxon>
        <taxon>Pseudomonadati</taxon>
        <taxon>Bacteroidota</taxon>
        <taxon>Cytophagia</taxon>
        <taxon>Cytophagales</taxon>
        <taxon>Hymenobacteraceae</taxon>
        <taxon>Pontibacter</taxon>
    </lineage>
</organism>
<keyword evidence="2" id="KW-1185">Reference proteome</keyword>
<gene>
    <name evidence="1" type="ORF">GCM10023188_06300</name>
</gene>
<accession>A0ABP8L9H9</accession>
<proteinExistence type="predicted"/>
<comment type="caution">
    <text evidence="1">The sequence shown here is derived from an EMBL/GenBank/DDBJ whole genome shotgun (WGS) entry which is preliminary data.</text>
</comment>
<name>A0ABP8L9H9_9BACT</name>
<dbReference type="EMBL" id="BAABHC010000002">
    <property type="protein sequence ID" value="GAA4425393.1"/>
    <property type="molecule type" value="Genomic_DNA"/>
</dbReference>
<reference evidence="2" key="1">
    <citation type="journal article" date="2019" name="Int. J. Syst. Evol. Microbiol.">
        <title>The Global Catalogue of Microorganisms (GCM) 10K type strain sequencing project: providing services to taxonomists for standard genome sequencing and annotation.</title>
        <authorList>
            <consortium name="The Broad Institute Genomics Platform"/>
            <consortium name="The Broad Institute Genome Sequencing Center for Infectious Disease"/>
            <person name="Wu L."/>
            <person name="Ma J."/>
        </authorList>
    </citation>
    <scope>NUCLEOTIDE SEQUENCE [LARGE SCALE GENOMIC DNA]</scope>
    <source>
        <strain evidence="2">JCM 17926</strain>
    </source>
</reference>
<evidence type="ECO:0008006" key="3">
    <source>
        <dbReference type="Google" id="ProtNLM"/>
    </source>
</evidence>
<evidence type="ECO:0000313" key="1">
    <source>
        <dbReference type="EMBL" id="GAA4425393.1"/>
    </source>
</evidence>
<evidence type="ECO:0000313" key="2">
    <source>
        <dbReference type="Proteomes" id="UP001500552"/>
    </source>
</evidence>
<sequence length="136" mass="15515">MFALPLLLLLGCTEGGASEQQELEATVLAKHDSAMARMGDIFKLRRNLRTLRDTLATHETDSATLQALSKELEGLNRADEVMMDWMHNYKAPDSLQHEQAMTYLRQELQKIERVQVVMDSTIAAAQKTYKTYEQQQ</sequence>
<protein>
    <recommendedName>
        <fullName evidence="3">Viral A-type inclusion protein</fullName>
    </recommendedName>
</protein>